<accession>X6NIW4</accession>
<evidence type="ECO:0000313" key="1">
    <source>
        <dbReference type="EMBL" id="ETO25901.1"/>
    </source>
</evidence>
<name>X6NIW4_RETFI</name>
<dbReference type="EMBL" id="ASPP01008221">
    <property type="protein sequence ID" value="ETO25901.1"/>
    <property type="molecule type" value="Genomic_DNA"/>
</dbReference>
<gene>
    <name evidence="1" type="ORF">RFI_11235</name>
</gene>
<dbReference type="AlphaFoldDB" id="X6NIW4"/>
<sequence length="306" mass="35955">MRPLHLCSYRHNQNDFLKEEKIYGMKRDLLEALDRYQHVIFLVQQFYPDDKKSIAVMTPDTKFDRIIAQITSIPRVKLIQCYDAEQMAKAIVFFMKKYQKHNKNQCLGVKIPQILRENKEKEIRFLYSFPRLSFPECLNMLSSLGNTISSIVNATEEKLLEAAPSLLWDNRQKWIKKFVRYEFRKSMEWDCMNIIGLHQAKKEEAGAKGAYKQKILSDHPKYYFESTLIMKLTKKPKKIFYNSFNNYKSISLKNSGFFKSKLASIQFVGIIVALLSPENWKGDIMIPSVLLSFFIFLKKVEGKSLK</sequence>
<comment type="caution">
    <text evidence="1">The sequence shown here is derived from an EMBL/GenBank/DDBJ whole genome shotgun (WGS) entry which is preliminary data.</text>
</comment>
<reference evidence="1 2" key="1">
    <citation type="journal article" date="2013" name="Curr. Biol.">
        <title>The Genome of the Foraminiferan Reticulomyxa filosa.</title>
        <authorList>
            <person name="Glockner G."/>
            <person name="Hulsmann N."/>
            <person name="Schleicher M."/>
            <person name="Noegel A.A."/>
            <person name="Eichinger L."/>
            <person name="Gallinger C."/>
            <person name="Pawlowski J."/>
            <person name="Sierra R."/>
            <person name="Euteneuer U."/>
            <person name="Pillet L."/>
            <person name="Moustafa A."/>
            <person name="Platzer M."/>
            <person name="Groth M."/>
            <person name="Szafranski K."/>
            <person name="Schliwa M."/>
        </authorList>
    </citation>
    <scope>NUCLEOTIDE SEQUENCE [LARGE SCALE GENOMIC DNA]</scope>
</reference>
<protein>
    <submittedName>
        <fullName evidence="1">Uncharacterized protein</fullName>
    </submittedName>
</protein>
<dbReference type="Proteomes" id="UP000023152">
    <property type="component" value="Unassembled WGS sequence"/>
</dbReference>
<evidence type="ECO:0000313" key="2">
    <source>
        <dbReference type="Proteomes" id="UP000023152"/>
    </source>
</evidence>
<proteinExistence type="predicted"/>
<organism evidence="1 2">
    <name type="scientific">Reticulomyxa filosa</name>
    <dbReference type="NCBI Taxonomy" id="46433"/>
    <lineage>
        <taxon>Eukaryota</taxon>
        <taxon>Sar</taxon>
        <taxon>Rhizaria</taxon>
        <taxon>Retaria</taxon>
        <taxon>Foraminifera</taxon>
        <taxon>Monothalamids</taxon>
        <taxon>Reticulomyxidae</taxon>
        <taxon>Reticulomyxa</taxon>
    </lineage>
</organism>
<keyword evidence="2" id="KW-1185">Reference proteome</keyword>